<dbReference type="RefSeq" id="YP_008240888.1">
    <property type="nucleotide sequence ID" value="NC_021789.1"/>
</dbReference>
<organism evidence="1 2">
    <name type="scientific">Cellulophaga phage phi19:3</name>
    <dbReference type="NCBI Taxonomy" id="1327971"/>
    <lineage>
        <taxon>Viruses</taxon>
        <taxon>Duplodnaviria</taxon>
        <taxon>Heunggongvirae</taxon>
        <taxon>Uroviricota</taxon>
        <taxon>Caudoviricetes</taxon>
        <taxon>Pachyviridae</taxon>
        <taxon>Baltivirus</taxon>
        <taxon>Baltivirus phi19tres</taxon>
    </lineage>
</organism>
<dbReference type="EMBL" id="KC821608">
    <property type="protein sequence ID" value="AGO47507.1"/>
    <property type="molecule type" value="Genomic_DNA"/>
</dbReference>
<protein>
    <submittedName>
        <fullName evidence="1">Uncharacterized protein</fullName>
    </submittedName>
</protein>
<proteinExistence type="predicted"/>
<dbReference type="OrthoDB" id="14654at10239"/>
<sequence length="775" mass="89099">MIFYLGEKVKGVVDNKTRLTKNKLRSWEYGYNPDLDIVIISRDGTLGEVFNIQGLKIGLPQQPDSEEIINHGKNTFSQKWKRIDLPTALTDKSIDKKVSEIYSSGIPKDKAEEEVNEYMINLFDEHEDFIATEYKKRHEGIWIYVNGNPVYVPGTYYFGVQWVKETTDFPNFRIIQNELMIFWEACKADSRCYGMQYVKNRRMGATLLGIFEFLESGTITEDKILGMISKKGDDAKKIFRRLVTAFKRLPAFFKPVTDGTNTPKKELVFEEPTKRRGRGDVSTNEGLSTYISWHNTDMNSMDGDAIFRSILDESGKYPPDVKFSEYWSIVKTSHRKGVKITGKSMVVSTVNSLKKGGGEYKKVWDTSDLLDRNPNGQTKSGLYRIFIPAKFCLEGMFDEYGFSIIKDPEKPIKTDEGTIVSIGSESWLRNEEEALKGDPEKYNEQRRQFPDTIKDAFRDASNDCEFNLPKILEQMEYCEFELNDRWTIERDFLGNDDLERGNFTWKDGIKDTEVVWRPDKENGRFFIKKGCHPPIEYRNKHEEKYKNGSLGKAPLAEHIGGFGVDPYNRSINADGRGSKGSIIGTTKTNTADNFPNDLMFLEYIDRPKKVKLFFEDVIMCSVYFSMPFLAEQSNDQFLAYVKDRGYRHYSANNPFKVYNDLTPQEKEFGGAPQQDSKIGEGQFYATEAFVEDQLGVARDASNRAVGKIGDMPFTRTLIQIKDVETSNRTKYDAYIAFSLSRLLNQKRVKKETTKPQPVFIPFQKYDNSGGMSKRL</sequence>
<reference evidence="1 2" key="1">
    <citation type="journal article" date="2013" name="Proc. Natl. Acad. Sci. U.S.A.">
        <title>Twelve previously unknown phage genera are ubiquitous in global oceans.</title>
        <authorList>
            <person name="Holmfeldt K."/>
            <person name="Solonenko N."/>
            <person name="Shah M."/>
            <person name="Corrier K."/>
            <person name="Riemann L."/>
            <person name="Verberkmoes N.C."/>
            <person name="Sullivan M.B."/>
        </authorList>
    </citation>
    <scope>NUCLEOTIDE SEQUENCE [LARGE SCALE GENOMIC DNA]</scope>
    <source>
        <strain evidence="1">Phi19:3</strain>
    </source>
</reference>
<accession>R9ZZ15</accession>
<dbReference type="KEGG" id="vg:16881007"/>
<dbReference type="Gene3D" id="3.40.50.300">
    <property type="entry name" value="P-loop containing nucleotide triphosphate hydrolases"/>
    <property type="match status" value="1"/>
</dbReference>
<evidence type="ECO:0000313" key="1">
    <source>
        <dbReference type="EMBL" id="AGO47507.1"/>
    </source>
</evidence>
<dbReference type="GeneID" id="16881007"/>
<evidence type="ECO:0000313" key="2">
    <source>
        <dbReference type="Proteomes" id="UP000014731"/>
    </source>
</evidence>
<name>R9ZZ15_9CAUD</name>
<reference evidence="2" key="2">
    <citation type="submission" date="2013-03" db="EMBL/GenBank/DDBJ databases">
        <title>The Cellulophaga phages: a novel, diverse, and globally ubiquitous model system.</title>
        <authorList>
            <person name="Holmfeldt K."/>
            <person name="Solonenko N."/>
            <person name="Shah M."/>
            <person name="Corrier K."/>
            <person name="Riemann L."/>
            <person name="VerBerkmoes N.C."/>
            <person name="Sullivan M.B."/>
        </authorList>
    </citation>
    <scope>NUCLEOTIDE SEQUENCE [LARGE SCALE GENOMIC DNA]</scope>
</reference>
<dbReference type="InterPro" id="IPR027417">
    <property type="entry name" value="P-loop_NTPase"/>
</dbReference>
<dbReference type="Proteomes" id="UP000014731">
    <property type="component" value="Segment"/>
</dbReference>
<gene>
    <name evidence="1" type="ORF">Phi19:3_gp103</name>
</gene>
<keyword evidence="2" id="KW-1185">Reference proteome</keyword>